<proteinExistence type="predicted"/>
<dbReference type="AlphaFoldDB" id="A0A916L8Q6"/>
<organism evidence="1 2">
    <name type="scientific">Mycobacterium tuberculosis</name>
    <dbReference type="NCBI Taxonomy" id="1773"/>
    <lineage>
        <taxon>Bacteria</taxon>
        <taxon>Bacillati</taxon>
        <taxon>Actinomycetota</taxon>
        <taxon>Actinomycetes</taxon>
        <taxon>Mycobacteriales</taxon>
        <taxon>Mycobacteriaceae</taxon>
        <taxon>Mycobacterium</taxon>
        <taxon>Mycobacterium tuberculosis complex</taxon>
    </lineage>
</organism>
<reference evidence="2" key="1">
    <citation type="submission" date="2015-03" db="EMBL/GenBank/DDBJ databases">
        <authorList>
            <consortium name="Pathogen Informatics"/>
        </authorList>
    </citation>
    <scope>NUCLEOTIDE SEQUENCE [LARGE SCALE GENOMIC DNA]</scope>
    <source>
        <strain evidence="2">N09902308</strain>
    </source>
</reference>
<evidence type="ECO:0000313" key="1">
    <source>
        <dbReference type="EMBL" id="COX18802.1"/>
    </source>
</evidence>
<name>A0A916L8Q6_MYCTX</name>
<evidence type="ECO:0000313" key="2">
    <source>
        <dbReference type="Proteomes" id="UP000039021"/>
    </source>
</evidence>
<protein>
    <submittedName>
        <fullName evidence="1">Uncharacterized protein</fullName>
    </submittedName>
</protein>
<comment type="caution">
    <text evidence="1">The sequence shown here is derived from an EMBL/GenBank/DDBJ whole genome shotgun (WGS) entry which is preliminary data.</text>
</comment>
<accession>A0A916L8Q6</accession>
<dbReference type="Proteomes" id="UP000039021">
    <property type="component" value="Unassembled WGS sequence"/>
</dbReference>
<dbReference type="EMBL" id="CSBK01000272">
    <property type="protein sequence ID" value="COX18802.1"/>
    <property type="molecule type" value="Genomic_DNA"/>
</dbReference>
<sequence>MSRLNATPSSMSITAMSRTTWVRCSAVTSARMALESVSFVGCRTP</sequence>
<gene>
    <name evidence="1" type="ORF">ERS007739_00827</name>
</gene>